<dbReference type="EMBL" id="RBVX01000015">
    <property type="protein sequence ID" value="RSL32379.1"/>
    <property type="molecule type" value="Genomic_DNA"/>
</dbReference>
<proteinExistence type="predicted"/>
<keyword evidence="1" id="KW-0472">Membrane</keyword>
<accession>A0A428N246</accession>
<reference evidence="2 3" key="1">
    <citation type="submission" date="2018-10" db="EMBL/GenBank/DDBJ databases">
        <title>Draft genome sequence of Bacillus salarius IM0101, isolated from a hypersaline soil in Inner Mongolia, China.</title>
        <authorList>
            <person name="Yamprayoonswat W."/>
            <person name="Boonvisut S."/>
            <person name="Jumpathong W."/>
            <person name="Sittihan S."/>
            <person name="Ruangsuj P."/>
            <person name="Wanthongcharoen S."/>
            <person name="Thongpramul N."/>
            <person name="Pimmason S."/>
            <person name="Yu B."/>
            <person name="Yasawong M."/>
        </authorList>
    </citation>
    <scope>NUCLEOTIDE SEQUENCE [LARGE SCALE GENOMIC DNA]</scope>
    <source>
        <strain evidence="2 3">IM0101</strain>
    </source>
</reference>
<dbReference type="AlphaFoldDB" id="A0A428N246"/>
<gene>
    <name evidence="2" type="ORF">D7Z54_15905</name>
</gene>
<organism evidence="2 3">
    <name type="scientific">Salibacterium salarium</name>
    <dbReference type="NCBI Taxonomy" id="284579"/>
    <lineage>
        <taxon>Bacteria</taxon>
        <taxon>Bacillati</taxon>
        <taxon>Bacillota</taxon>
        <taxon>Bacilli</taxon>
        <taxon>Bacillales</taxon>
        <taxon>Bacillaceae</taxon>
    </lineage>
</organism>
<keyword evidence="3" id="KW-1185">Reference proteome</keyword>
<keyword evidence="1" id="KW-1133">Transmembrane helix</keyword>
<dbReference type="Proteomes" id="UP000275076">
    <property type="component" value="Unassembled WGS sequence"/>
</dbReference>
<feature type="transmembrane region" description="Helical" evidence="1">
    <location>
        <begin position="83"/>
        <end position="107"/>
    </location>
</feature>
<evidence type="ECO:0000313" key="3">
    <source>
        <dbReference type="Proteomes" id="UP000275076"/>
    </source>
</evidence>
<comment type="caution">
    <text evidence="2">The sequence shown here is derived from an EMBL/GenBank/DDBJ whole genome shotgun (WGS) entry which is preliminary data.</text>
</comment>
<evidence type="ECO:0000256" key="1">
    <source>
        <dbReference type="SAM" id="Phobius"/>
    </source>
</evidence>
<sequence>MLQRVSYITFIITVCSFLIILLWSFYEPFNRNLLREISIFIGMPMSFYSFWSHPFTIITYILAPIWIMNLLLLFIYMPRLPHWIFGIMNIFTFISLTGWIMFMYVLWSLQAQ</sequence>
<keyword evidence="1" id="KW-0812">Transmembrane</keyword>
<name>A0A428N246_9BACI</name>
<feature type="transmembrane region" description="Helical" evidence="1">
    <location>
        <begin position="57"/>
        <end position="76"/>
    </location>
</feature>
<evidence type="ECO:0000313" key="2">
    <source>
        <dbReference type="EMBL" id="RSL32379.1"/>
    </source>
</evidence>
<feature type="transmembrane region" description="Helical" evidence="1">
    <location>
        <begin position="6"/>
        <end position="26"/>
    </location>
</feature>
<protein>
    <submittedName>
        <fullName evidence="2">Uncharacterized protein</fullName>
    </submittedName>
</protein>